<keyword evidence="3" id="KW-1185">Reference proteome</keyword>
<protein>
    <submittedName>
        <fullName evidence="2">Uncharacterized protein</fullName>
    </submittedName>
</protein>
<dbReference type="RefSeq" id="XP_046061524.1">
    <property type="nucleotide sequence ID" value="XM_046205596.1"/>
</dbReference>
<dbReference type="EMBL" id="JAEUBE010000295">
    <property type="protein sequence ID" value="KAH3666320.1"/>
    <property type="molecule type" value="Genomic_DNA"/>
</dbReference>
<sequence length="199" mass="22986">MTKETWIDLEKGKGKTSAKKLNTLNRVLMYVVVGLCCVTFIATVRKYSDKSHCLHGAEVFGQPEQFIVDKNLKAQNYHRRPLYEEQPESVDSSHRASQKSPAILQKEVEEISLVSRLVLIVDSFSKKYQDWADDLWGDPILMDVNKHPYNDNLKDFIIDYFKVDKFPILLLNGRPLVSGDELSESKFPRINRLIKENLD</sequence>
<keyword evidence="1" id="KW-1133">Transmembrane helix</keyword>
<evidence type="ECO:0000256" key="1">
    <source>
        <dbReference type="SAM" id="Phobius"/>
    </source>
</evidence>
<dbReference type="OrthoDB" id="3995154at2759"/>
<reference evidence="2" key="2">
    <citation type="submission" date="2021-01" db="EMBL/GenBank/DDBJ databases">
        <authorList>
            <person name="Schikora-Tamarit M.A."/>
        </authorList>
    </citation>
    <scope>NUCLEOTIDE SEQUENCE</scope>
    <source>
        <strain evidence="2">CBS6075</strain>
    </source>
</reference>
<keyword evidence="1" id="KW-0472">Membrane</keyword>
<name>A0A9P8T5Q3_9ASCO</name>
<dbReference type="GeneID" id="70236474"/>
<gene>
    <name evidence="2" type="ORF">OGAPHI_004509</name>
</gene>
<proteinExistence type="predicted"/>
<reference evidence="2" key="1">
    <citation type="journal article" date="2021" name="Open Biol.">
        <title>Shared evolutionary footprints suggest mitochondrial oxidative damage underlies multiple complex I losses in fungi.</title>
        <authorList>
            <person name="Schikora-Tamarit M.A."/>
            <person name="Marcet-Houben M."/>
            <person name="Nosek J."/>
            <person name="Gabaldon T."/>
        </authorList>
    </citation>
    <scope>NUCLEOTIDE SEQUENCE</scope>
    <source>
        <strain evidence="2">CBS6075</strain>
    </source>
</reference>
<evidence type="ECO:0000313" key="2">
    <source>
        <dbReference type="EMBL" id="KAH3666320.1"/>
    </source>
</evidence>
<dbReference type="Proteomes" id="UP000769157">
    <property type="component" value="Unassembled WGS sequence"/>
</dbReference>
<dbReference type="AlphaFoldDB" id="A0A9P8T5Q3"/>
<accession>A0A9P8T5Q3</accession>
<feature type="transmembrane region" description="Helical" evidence="1">
    <location>
        <begin position="27"/>
        <end position="44"/>
    </location>
</feature>
<organism evidence="2 3">
    <name type="scientific">Ogataea philodendri</name>
    <dbReference type="NCBI Taxonomy" id="1378263"/>
    <lineage>
        <taxon>Eukaryota</taxon>
        <taxon>Fungi</taxon>
        <taxon>Dikarya</taxon>
        <taxon>Ascomycota</taxon>
        <taxon>Saccharomycotina</taxon>
        <taxon>Pichiomycetes</taxon>
        <taxon>Pichiales</taxon>
        <taxon>Pichiaceae</taxon>
        <taxon>Ogataea</taxon>
    </lineage>
</organism>
<evidence type="ECO:0000313" key="3">
    <source>
        <dbReference type="Proteomes" id="UP000769157"/>
    </source>
</evidence>
<keyword evidence="1" id="KW-0812">Transmembrane</keyword>
<comment type="caution">
    <text evidence="2">The sequence shown here is derived from an EMBL/GenBank/DDBJ whole genome shotgun (WGS) entry which is preliminary data.</text>
</comment>